<dbReference type="InterPro" id="IPR032466">
    <property type="entry name" value="Metal_Hydrolase"/>
</dbReference>
<name>A0A2I7SKA3_9FLAO</name>
<dbReference type="SUPFAM" id="SSF51556">
    <property type="entry name" value="Metallo-dependent hydrolases"/>
    <property type="match status" value="1"/>
</dbReference>
<accession>A0A2I7SKA3</accession>
<comment type="similarity">
    <text evidence="3 7">Belongs to the metallo-dependent hydrolases superfamily. Uronate isomerase family.</text>
</comment>
<gene>
    <name evidence="7" type="primary">uxaC</name>
    <name evidence="8" type="ORF">C1A40_13185</name>
</gene>
<comment type="catalytic activity">
    <reaction evidence="1 7">
        <text>D-glucuronate = D-fructuronate</text>
        <dbReference type="Rhea" id="RHEA:13049"/>
        <dbReference type="ChEBI" id="CHEBI:58720"/>
        <dbReference type="ChEBI" id="CHEBI:59863"/>
        <dbReference type="EC" id="5.3.1.12"/>
    </reaction>
</comment>
<dbReference type="OrthoDB" id="9766564at2"/>
<dbReference type="Proteomes" id="UP000236592">
    <property type="component" value="Chromosome"/>
</dbReference>
<dbReference type="Gene3D" id="1.10.2020.10">
    <property type="entry name" value="uronate isomerase, domain 2, chain A"/>
    <property type="match status" value="1"/>
</dbReference>
<dbReference type="PANTHER" id="PTHR30068">
    <property type="entry name" value="URONATE ISOMERASE"/>
    <property type="match status" value="1"/>
</dbReference>
<evidence type="ECO:0000256" key="1">
    <source>
        <dbReference type="ARBA" id="ARBA00001165"/>
    </source>
</evidence>
<sequence>MKHIDSEGFITDNFLLNSKAAEVLYHEYAKDMPIIDYHNHLSAKQIAEDNPIKNLTDAWLQGDHYKWRGMRANGVDEDFITGSASKLDKFKKWAETVPYTLRNPLFHWTHLELKRYFDIDLVLQSSTAETIYQQANKILEHKTPAQLLEQMKVEVVCTTDDPTDDLAYHKQIAKADFFTKVYPTFRADALFFIAEDAFLGYLKKLEAASKVSITNFSEFIAAIDSRLNFFNENGCRLSDFGVGEALVMEDCTLEEASVIFKKRLDSKPLSALEINKYRSFLFIYLGRYYHKLNWVQQYHLGPIRNNNTRLVEQVGLDAGCDSIGDFPMAEFMSALFNSLNSTNQLAKTITYNLNPSQNEVFATMMGNFQTGGTPGKMQWGSGWWFLDQKDGMEKQLNTLSNMGLLSRFVGMLTDSRSFLSFPRHEYFRRLLCNVIAEDLKQGLVPNDITFLGKMIQDICYHNAVNYFNFNNLHSNDAN</sequence>
<dbReference type="AlphaFoldDB" id="A0A2I7SKA3"/>
<dbReference type="HAMAP" id="MF_00675">
    <property type="entry name" value="UxaC"/>
    <property type="match status" value="1"/>
</dbReference>
<keyword evidence="9" id="KW-1185">Reference proteome</keyword>
<proteinExistence type="inferred from homology"/>
<dbReference type="EC" id="5.3.1.12" evidence="4 7"/>
<keyword evidence="6 7" id="KW-0413">Isomerase</keyword>
<dbReference type="Gene3D" id="3.20.20.140">
    <property type="entry name" value="Metal-dependent hydrolases"/>
    <property type="match status" value="1"/>
</dbReference>
<dbReference type="NCBIfam" id="NF002794">
    <property type="entry name" value="PRK02925.1"/>
    <property type="match status" value="1"/>
</dbReference>
<dbReference type="GO" id="GO:0019698">
    <property type="term" value="P:D-galacturonate catabolic process"/>
    <property type="evidence" value="ECO:0007669"/>
    <property type="project" value="TreeGrafter"/>
</dbReference>
<evidence type="ECO:0000313" key="9">
    <source>
        <dbReference type="Proteomes" id="UP000236592"/>
    </source>
</evidence>
<reference evidence="9" key="1">
    <citation type="submission" date="2018-01" db="EMBL/GenBank/DDBJ databases">
        <title>Complete genome of Tamlana sp. UJ94.</title>
        <authorList>
            <person name="Jung J."/>
            <person name="Chung D."/>
            <person name="Bae S.S."/>
            <person name="Baek K."/>
        </authorList>
    </citation>
    <scope>NUCLEOTIDE SEQUENCE [LARGE SCALE GENOMIC DNA]</scope>
    <source>
        <strain evidence="9">UJ94</strain>
    </source>
</reference>
<evidence type="ECO:0000256" key="7">
    <source>
        <dbReference type="HAMAP-Rule" id="MF_00675"/>
    </source>
</evidence>
<organism evidence="8 9">
    <name type="scientific">Pseudotamlana carrageenivorans</name>
    <dbReference type="NCBI Taxonomy" id="2069432"/>
    <lineage>
        <taxon>Bacteria</taxon>
        <taxon>Pseudomonadati</taxon>
        <taxon>Bacteroidota</taxon>
        <taxon>Flavobacteriia</taxon>
        <taxon>Flavobacteriales</taxon>
        <taxon>Flavobacteriaceae</taxon>
        <taxon>Pseudotamlana</taxon>
    </lineage>
</organism>
<comment type="catalytic activity">
    <reaction evidence="7">
        <text>aldehydo-D-galacturonate = keto-D-tagaturonate</text>
        <dbReference type="Rhea" id="RHEA:27702"/>
        <dbReference type="ChEBI" id="CHEBI:12952"/>
        <dbReference type="ChEBI" id="CHEBI:17886"/>
    </reaction>
</comment>
<dbReference type="EMBL" id="CP025938">
    <property type="protein sequence ID" value="AUS06339.1"/>
    <property type="molecule type" value="Genomic_DNA"/>
</dbReference>
<dbReference type="KEGG" id="taj:C1A40_13185"/>
<evidence type="ECO:0000256" key="4">
    <source>
        <dbReference type="ARBA" id="ARBA00012546"/>
    </source>
</evidence>
<dbReference type="Pfam" id="PF02614">
    <property type="entry name" value="UxaC"/>
    <property type="match status" value="1"/>
</dbReference>
<protein>
    <recommendedName>
        <fullName evidence="5 7">Uronate isomerase</fullName>
        <ecNumber evidence="4 7">5.3.1.12</ecNumber>
    </recommendedName>
    <alternativeName>
        <fullName evidence="7">Glucuronate isomerase</fullName>
    </alternativeName>
    <alternativeName>
        <fullName evidence="7">Uronic isomerase</fullName>
    </alternativeName>
</protein>
<dbReference type="UniPathway" id="UPA00246"/>
<dbReference type="RefSeq" id="WP_102996294.1">
    <property type="nucleotide sequence ID" value="NZ_CP025938.1"/>
</dbReference>
<dbReference type="PANTHER" id="PTHR30068:SF4">
    <property type="entry name" value="URONATE ISOMERASE"/>
    <property type="match status" value="1"/>
</dbReference>
<evidence type="ECO:0000256" key="3">
    <source>
        <dbReference type="ARBA" id="ARBA00008397"/>
    </source>
</evidence>
<dbReference type="GO" id="GO:0042840">
    <property type="term" value="P:D-glucuronate catabolic process"/>
    <property type="evidence" value="ECO:0007669"/>
    <property type="project" value="TreeGrafter"/>
</dbReference>
<evidence type="ECO:0000313" key="8">
    <source>
        <dbReference type="EMBL" id="AUS06339.1"/>
    </source>
</evidence>
<evidence type="ECO:0000256" key="6">
    <source>
        <dbReference type="ARBA" id="ARBA00023235"/>
    </source>
</evidence>
<comment type="pathway">
    <text evidence="2 7">Carbohydrate metabolism; pentose and glucuronate interconversion.</text>
</comment>
<evidence type="ECO:0000256" key="2">
    <source>
        <dbReference type="ARBA" id="ARBA00004892"/>
    </source>
</evidence>
<evidence type="ECO:0000256" key="5">
    <source>
        <dbReference type="ARBA" id="ARBA00020555"/>
    </source>
</evidence>
<dbReference type="InterPro" id="IPR003766">
    <property type="entry name" value="Uronate_isomerase"/>
</dbReference>
<dbReference type="GO" id="GO:0008880">
    <property type="term" value="F:glucuronate isomerase activity"/>
    <property type="evidence" value="ECO:0007669"/>
    <property type="project" value="UniProtKB-UniRule"/>
</dbReference>